<evidence type="ECO:0000256" key="1">
    <source>
        <dbReference type="SAM" id="MobiDB-lite"/>
    </source>
</evidence>
<evidence type="ECO:0000313" key="3">
    <source>
        <dbReference type="Proteomes" id="UP000001072"/>
    </source>
</evidence>
<dbReference type="RefSeq" id="XP_007408222.1">
    <property type="nucleotide sequence ID" value="XM_007408160.1"/>
</dbReference>
<accession>F4RGK1</accession>
<reference evidence="3" key="1">
    <citation type="journal article" date="2011" name="Proc. Natl. Acad. Sci. U.S.A.">
        <title>Obligate biotrophy features unraveled by the genomic analysis of rust fungi.</title>
        <authorList>
            <person name="Duplessis S."/>
            <person name="Cuomo C.A."/>
            <person name="Lin Y.-C."/>
            <person name="Aerts A."/>
            <person name="Tisserant E."/>
            <person name="Veneault-Fourrey C."/>
            <person name="Joly D.L."/>
            <person name="Hacquard S."/>
            <person name="Amselem J."/>
            <person name="Cantarel B.L."/>
            <person name="Chiu R."/>
            <person name="Coutinho P.M."/>
            <person name="Feau N."/>
            <person name="Field M."/>
            <person name="Frey P."/>
            <person name="Gelhaye E."/>
            <person name="Goldberg J."/>
            <person name="Grabherr M.G."/>
            <person name="Kodira C.D."/>
            <person name="Kohler A."/>
            <person name="Kuees U."/>
            <person name="Lindquist E.A."/>
            <person name="Lucas S.M."/>
            <person name="Mago R."/>
            <person name="Mauceli E."/>
            <person name="Morin E."/>
            <person name="Murat C."/>
            <person name="Pangilinan J.L."/>
            <person name="Park R."/>
            <person name="Pearson M."/>
            <person name="Quesneville H."/>
            <person name="Rouhier N."/>
            <person name="Sakthikumar S."/>
            <person name="Salamov A.A."/>
            <person name="Schmutz J."/>
            <person name="Selles B."/>
            <person name="Shapiro H."/>
            <person name="Tanguay P."/>
            <person name="Tuskan G.A."/>
            <person name="Henrissat B."/>
            <person name="Van de Peer Y."/>
            <person name="Rouze P."/>
            <person name="Ellis J.G."/>
            <person name="Dodds P.N."/>
            <person name="Schein J.E."/>
            <person name="Zhong S."/>
            <person name="Hamelin R.C."/>
            <person name="Grigoriev I.V."/>
            <person name="Szabo L.J."/>
            <person name="Martin F."/>
        </authorList>
    </citation>
    <scope>NUCLEOTIDE SEQUENCE [LARGE SCALE GENOMIC DNA]</scope>
    <source>
        <strain evidence="3">98AG31 / pathotype 3-4-7</strain>
    </source>
</reference>
<name>F4RGK1_MELLP</name>
<dbReference type="InParanoid" id="F4RGK1"/>
<dbReference type="OrthoDB" id="10414703at2759"/>
<evidence type="ECO:0000313" key="2">
    <source>
        <dbReference type="EMBL" id="EGG08636.1"/>
    </source>
</evidence>
<organism evidence="3">
    <name type="scientific">Melampsora larici-populina (strain 98AG31 / pathotype 3-4-7)</name>
    <name type="common">Poplar leaf rust fungus</name>
    <dbReference type="NCBI Taxonomy" id="747676"/>
    <lineage>
        <taxon>Eukaryota</taxon>
        <taxon>Fungi</taxon>
        <taxon>Dikarya</taxon>
        <taxon>Basidiomycota</taxon>
        <taxon>Pucciniomycotina</taxon>
        <taxon>Pucciniomycetes</taxon>
        <taxon>Pucciniales</taxon>
        <taxon>Melampsoraceae</taxon>
        <taxon>Melampsora</taxon>
    </lineage>
</organism>
<protein>
    <submittedName>
        <fullName evidence="2">Uncharacterized protein</fullName>
    </submittedName>
</protein>
<dbReference type="AlphaFoldDB" id="F4RGK1"/>
<feature type="compositionally biased region" description="Low complexity" evidence="1">
    <location>
        <begin position="79"/>
        <end position="107"/>
    </location>
</feature>
<dbReference type="VEuPathDB" id="FungiDB:MELLADRAFT_71426"/>
<feature type="region of interest" description="Disordered" evidence="1">
    <location>
        <begin position="75"/>
        <end position="107"/>
    </location>
</feature>
<feature type="region of interest" description="Disordered" evidence="1">
    <location>
        <begin position="1"/>
        <end position="22"/>
    </location>
</feature>
<dbReference type="KEGG" id="mlr:MELLADRAFT_71426"/>
<dbReference type="EMBL" id="GL883100">
    <property type="protein sequence ID" value="EGG08636.1"/>
    <property type="molecule type" value="Genomic_DNA"/>
</dbReference>
<dbReference type="Proteomes" id="UP000001072">
    <property type="component" value="Unassembled WGS sequence"/>
</dbReference>
<sequence>MVRSESTNLNATLPPSANSIQSRTVTQIDHTKAIHPTLLTSRRSLKAKGTRLKRDDFGFKEPVTIMSRFHLVLHRKRSASASTTSTSTTTSSTSSLSSSTSSNASIY</sequence>
<dbReference type="GeneID" id="18931819"/>
<dbReference type="HOGENOM" id="CLU_2210598_0_0_1"/>
<keyword evidence="3" id="KW-1185">Reference proteome</keyword>
<gene>
    <name evidence="2" type="ORF">MELLADRAFT_71426</name>
</gene>
<proteinExistence type="predicted"/>